<evidence type="ECO:0000313" key="1">
    <source>
        <dbReference type="EMBL" id="GAT70587.1"/>
    </source>
</evidence>
<dbReference type="Proteomes" id="UP000077701">
    <property type="component" value="Unassembled WGS sequence"/>
</dbReference>
<protein>
    <submittedName>
        <fullName evidence="1">Uncharacterized protein</fullName>
    </submittedName>
</protein>
<dbReference type="AlphaFoldDB" id="A0A161LMX2"/>
<name>A0A161LMX2_9ACTN</name>
<keyword evidence="2" id="KW-1185">Reference proteome</keyword>
<gene>
    <name evidence="1" type="ORF">PS9374_06273</name>
</gene>
<accession>A0A161LMX2</accession>
<dbReference type="EMBL" id="BDCX01000018">
    <property type="protein sequence ID" value="GAT70587.1"/>
    <property type="molecule type" value="Genomic_DNA"/>
</dbReference>
<reference evidence="1 2" key="1">
    <citation type="journal article" date="2016" name="Genome Announc.">
        <title>Draft Genome Sequence of Planomonospora sphaerica JCM9374, a Rare Actinomycete.</title>
        <authorList>
            <person name="Dohra H."/>
            <person name="Suzuki T."/>
            <person name="Inoue Y."/>
            <person name="Kodani S."/>
        </authorList>
    </citation>
    <scope>NUCLEOTIDE SEQUENCE [LARGE SCALE GENOMIC DNA]</scope>
    <source>
        <strain evidence="1 2">JCM 9374</strain>
    </source>
</reference>
<dbReference type="RefSeq" id="WP_068902986.1">
    <property type="nucleotide sequence ID" value="NZ_BDCX01000018.1"/>
</dbReference>
<proteinExistence type="predicted"/>
<organism evidence="1 2">
    <name type="scientific">Planomonospora sphaerica</name>
    <dbReference type="NCBI Taxonomy" id="161355"/>
    <lineage>
        <taxon>Bacteria</taxon>
        <taxon>Bacillati</taxon>
        <taxon>Actinomycetota</taxon>
        <taxon>Actinomycetes</taxon>
        <taxon>Streptosporangiales</taxon>
        <taxon>Streptosporangiaceae</taxon>
        <taxon>Planomonospora</taxon>
    </lineage>
</organism>
<evidence type="ECO:0000313" key="2">
    <source>
        <dbReference type="Proteomes" id="UP000077701"/>
    </source>
</evidence>
<reference evidence="2" key="2">
    <citation type="submission" date="2016-04" db="EMBL/GenBank/DDBJ databases">
        <title>Planomonospora sphaerica JCM9374 whole genome shotgun sequence.</title>
        <authorList>
            <person name="Suzuki T."/>
            <person name="Dohra H."/>
            <person name="Kodani S."/>
        </authorList>
    </citation>
    <scope>NUCLEOTIDE SEQUENCE [LARGE SCALE GENOMIC DNA]</scope>
    <source>
        <strain evidence="2">JCM 9374</strain>
    </source>
</reference>
<sequence length="300" mass="33482">MSAGNAHYVVVDRGGHRVWSRRGGAATFHRDLLWGPERTLDFIRRQQGGHAAFWMNSVWWRAVALLDLGERRLLVHTEREIAGYPRTGLREVRAWLKMMAALWPGWTVTWAPRGLYQVMEYLGLPYDTVLYLDEPPSPLAGQWALAPTEDDDLARVAPTLIAVRDEGGRLSFGGCWASGMAEPLVAGPAVLASAQEDATGFAALESVPWNGALLDVPGRRLDWWSLDCLLDPAWPAHHWRGWTLTDHGDAFEEVAALVGPELLLDAGTDDDVLRRLTDWFARGTADPRDRERLLRIHPAG</sequence>
<comment type="caution">
    <text evidence="1">The sequence shown here is derived from an EMBL/GenBank/DDBJ whole genome shotgun (WGS) entry which is preliminary data.</text>
</comment>
<dbReference type="OrthoDB" id="2528990at2"/>